<evidence type="ECO:0000256" key="1">
    <source>
        <dbReference type="SAM" id="SignalP"/>
    </source>
</evidence>
<proteinExistence type="predicted"/>
<feature type="chain" id="PRO_5034032935" evidence="1">
    <location>
        <begin position="22"/>
        <end position="100"/>
    </location>
</feature>
<evidence type="ECO:0000313" key="2">
    <source>
        <dbReference type="EMBL" id="CAG6744745.1"/>
    </source>
</evidence>
<protein>
    <submittedName>
        <fullName evidence="2">Uncharacterized protein</fullName>
    </submittedName>
</protein>
<organism evidence="2">
    <name type="scientific">Cacopsylla melanoneura</name>
    <dbReference type="NCBI Taxonomy" id="428564"/>
    <lineage>
        <taxon>Eukaryota</taxon>
        <taxon>Metazoa</taxon>
        <taxon>Ecdysozoa</taxon>
        <taxon>Arthropoda</taxon>
        <taxon>Hexapoda</taxon>
        <taxon>Insecta</taxon>
        <taxon>Pterygota</taxon>
        <taxon>Neoptera</taxon>
        <taxon>Paraneoptera</taxon>
        <taxon>Hemiptera</taxon>
        <taxon>Sternorrhyncha</taxon>
        <taxon>Psylloidea</taxon>
        <taxon>Psyllidae</taxon>
        <taxon>Psyllinae</taxon>
        <taxon>Cacopsylla</taxon>
    </lineage>
</organism>
<accession>A0A8D8ZD46</accession>
<reference evidence="2" key="1">
    <citation type="submission" date="2021-05" db="EMBL/GenBank/DDBJ databases">
        <authorList>
            <person name="Alioto T."/>
            <person name="Alioto T."/>
            <person name="Gomez Garrido J."/>
        </authorList>
    </citation>
    <scope>NUCLEOTIDE SEQUENCE</scope>
</reference>
<dbReference type="AlphaFoldDB" id="A0A8D8ZD46"/>
<name>A0A8D8ZD46_9HEMI</name>
<sequence length="100" mass="11508">MFLSAWGKSFFINILLTCSNSCFEQYNILSFHQPTFNFFLRVSCLVCVLDDKCQELLSLFSKENVIYFHVLRAFIAGCSLLTRPVPKKDIPLAQDLSVYV</sequence>
<keyword evidence="1" id="KW-0732">Signal</keyword>
<dbReference type="EMBL" id="HBUF01474231">
    <property type="protein sequence ID" value="CAG6744745.1"/>
    <property type="molecule type" value="Transcribed_RNA"/>
</dbReference>
<feature type="signal peptide" evidence="1">
    <location>
        <begin position="1"/>
        <end position="21"/>
    </location>
</feature>